<keyword evidence="3" id="KW-1185">Reference proteome</keyword>
<dbReference type="Proteomes" id="UP000319514">
    <property type="component" value="Unassembled WGS sequence"/>
</dbReference>
<dbReference type="InterPro" id="IPR011576">
    <property type="entry name" value="Pyridox_Oxase_N"/>
</dbReference>
<feature type="domain" description="Pyridoxamine 5'-phosphate oxidase N-terminal" evidence="1">
    <location>
        <begin position="41"/>
        <end position="137"/>
    </location>
</feature>
<dbReference type="Pfam" id="PF01243">
    <property type="entry name" value="PNPOx_N"/>
    <property type="match status" value="1"/>
</dbReference>
<name>A0A542ZLC4_9MICO</name>
<sequence length="178" mass="19249">MLETPADLDRLQALLDRSHAGAGGHLRGIITDERTLTARELTGLLTGMRTLAVATVTAAGEPRISGLDGHLLHGRWVFTTSGSAHKAHHLRARPATSAAYLEGDDLGVFTHGHVEFLGPDHPERAEVEAHLTAHYGSSPSSWGEDIVYCRVEPTWMVGYAFRRSDLLAVRGVPEDARG</sequence>
<evidence type="ECO:0000313" key="3">
    <source>
        <dbReference type="Proteomes" id="UP000319514"/>
    </source>
</evidence>
<accession>A0A542ZLC4</accession>
<dbReference type="RefSeq" id="WP_141788968.1">
    <property type="nucleotide sequence ID" value="NZ_BAAAKX010000001.1"/>
</dbReference>
<dbReference type="InterPro" id="IPR012349">
    <property type="entry name" value="Split_barrel_FMN-bd"/>
</dbReference>
<dbReference type="Gene3D" id="2.30.110.10">
    <property type="entry name" value="Electron Transport, Fmn-binding Protein, Chain A"/>
    <property type="match status" value="1"/>
</dbReference>
<proteinExistence type="predicted"/>
<gene>
    <name evidence="2" type="ORF">FB474_2551</name>
</gene>
<protein>
    <submittedName>
        <fullName evidence="2">Pyridoxamine 5'-phosphate oxidase</fullName>
    </submittedName>
</protein>
<reference evidence="2 3" key="1">
    <citation type="submission" date="2019-06" db="EMBL/GenBank/DDBJ databases">
        <title>Sequencing the genomes of 1000 actinobacteria strains.</title>
        <authorList>
            <person name="Klenk H.-P."/>
        </authorList>
    </citation>
    <scope>NUCLEOTIDE SEQUENCE [LARGE SCALE GENOMIC DNA]</scope>
    <source>
        <strain evidence="2 3">DSM 18082</strain>
    </source>
</reference>
<evidence type="ECO:0000313" key="2">
    <source>
        <dbReference type="EMBL" id="TQL61146.1"/>
    </source>
</evidence>
<dbReference type="AlphaFoldDB" id="A0A542ZLC4"/>
<evidence type="ECO:0000259" key="1">
    <source>
        <dbReference type="Pfam" id="PF01243"/>
    </source>
</evidence>
<dbReference type="OrthoDB" id="4540122at2"/>
<dbReference type="SUPFAM" id="SSF50475">
    <property type="entry name" value="FMN-binding split barrel"/>
    <property type="match status" value="1"/>
</dbReference>
<organism evidence="2 3">
    <name type="scientific">Oryzihumus leptocrescens</name>
    <dbReference type="NCBI Taxonomy" id="297536"/>
    <lineage>
        <taxon>Bacteria</taxon>
        <taxon>Bacillati</taxon>
        <taxon>Actinomycetota</taxon>
        <taxon>Actinomycetes</taxon>
        <taxon>Micrococcales</taxon>
        <taxon>Intrasporangiaceae</taxon>
        <taxon>Oryzihumus</taxon>
    </lineage>
</organism>
<comment type="caution">
    <text evidence="2">The sequence shown here is derived from an EMBL/GenBank/DDBJ whole genome shotgun (WGS) entry which is preliminary data.</text>
</comment>
<dbReference type="EMBL" id="VFOQ01000001">
    <property type="protein sequence ID" value="TQL61146.1"/>
    <property type="molecule type" value="Genomic_DNA"/>
</dbReference>